<keyword evidence="5 8" id="KW-0812">Transmembrane</keyword>
<dbReference type="GO" id="GO:0042953">
    <property type="term" value="P:lipoprotein transport"/>
    <property type="evidence" value="ECO:0007669"/>
    <property type="project" value="InterPro"/>
</dbReference>
<keyword evidence="6 8" id="KW-1133">Transmembrane helix</keyword>
<dbReference type="RefSeq" id="WP_099622300.1">
    <property type="nucleotide sequence ID" value="NZ_CP024201.1"/>
</dbReference>
<evidence type="ECO:0000313" key="12">
    <source>
        <dbReference type="Proteomes" id="UP000228945"/>
    </source>
</evidence>
<dbReference type="Proteomes" id="UP000228945">
    <property type="component" value="Chromosome"/>
</dbReference>
<keyword evidence="4" id="KW-1003">Cell membrane</keyword>
<comment type="subcellular location">
    <subcellularLocation>
        <location evidence="1">Cell membrane</location>
        <topology evidence="1">Multi-pass membrane protein</topology>
    </subcellularLocation>
</comment>
<feature type="domain" description="MacB-like periplasmic core" evidence="10">
    <location>
        <begin position="37"/>
        <end position="257"/>
    </location>
</feature>
<evidence type="ECO:0000259" key="10">
    <source>
        <dbReference type="Pfam" id="PF12704"/>
    </source>
</evidence>
<dbReference type="InterPro" id="IPR011925">
    <property type="entry name" value="LolCE_TM"/>
</dbReference>
<dbReference type="GO" id="GO:0044874">
    <property type="term" value="P:lipoprotein localization to outer membrane"/>
    <property type="evidence" value="ECO:0007669"/>
    <property type="project" value="TreeGrafter"/>
</dbReference>
<dbReference type="NCBIfam" id="TIGR02212">
    <property type="entry name" value="lolCE"/>
    <property type="match status" value="1"/>
</dbReference>
<dbReference type="Pfam" id="PF12704">
    <property type="entry name" value="MacB_PCD"/>
    <property type="match status" value="1"/>
</dbReference>
<gene>
    <name evidence="11" type="ORF">CSW64_11820</name>
</gene>
<evidence type="ECO:0000256" key="8">
    <source>
        <dbReference type="SAM" id="Phobius"/>
    </source>
</evidence>
<dbReference type="AlphaFoldDB" id="A0A2D2AYF5"/>
<evidence type="ECO:0000256" key="3">
    <source>
        <dbReference type="ARBA" id="ARBA00022448"/>
    </source>
</evidence>
<feature type="transmembrane region" description="Helical" evidence="8">
    <location>
        <begin position="329"/>
        <end position="355"/>
    </location>
</feature>
<dbReference type="InterPro" id="IPR025857">
    <property type="entry name" value="MacB_PCD"/>
</dbReference>
<dbReference type="InterPro" id="IPR051447">
    <property type="entry name" value="Lipoprotein-release_system"/>
</dbReference>
<dbReference type="KEGG" id="cmb:CSW64_11820"/>
<evidence type="ECO:0000256" key="1">
    <source>
        <dbReference type="ARBA" id="ARBA00004651"/>
    </source>
</evidence>
<feature type="transmembrane region" description="Helical" evidence="8">
    <location>
        <begin position="284"/>
        <end position="309"/>
    </location>
</feature>
<keyword evidence="11" id="KW-0449">Lipoprotein</keyword>
<dbReference type="PANTHER" id="PTHR30489:SF0">
    <property type="entry name" value="LIPOPROTEIN-RELEASING SYSTEM TRANSMEMBRANE PROTEIN LOLE"/>
    <property type="match status" value="1"/>
</dbReference>
<comment type="similarity">
    <text evidence="2">Belongs to the ABC-4 integral membrane protein family. LolC/E subfamily.</text>
</comment>
<feature type="domain" description="ABC3 transporter permease C-terminal" evidence="9">
    <location>
        <begin position="288"/>
        <end position="421"/>
    </location>
</feature>
<evidence type="ECO:0000259" key="9">
    <source>
        <dbReference type="Pfam" id="PF02687"/>
    </source>
</evidence>
<feature type="transmembrane region" description="Helical" evidence="8">
    <location>
        <begin position="32"/>
        <end position="52"/>
    </location>
</feature>
<reference evidence="11 12" key="1">
    <citation type="submission" date="2017-10" db="EMBL/GenBank/DDBJ databases">
        <title>Genome sequence of Caulobacter mirabilis FWC38.</title>
        <authorList>
            <person name="Fiebig A."/>
            <person name="Crosson S."/>
        </authorList>
    </citation>
    <scope>NUCLEOTIDE SEQUENCE [LARGE SCALE GENOMIC DNA]</scope>
    <source>
        <strain evidence="11 12">FWC 38</strain>
    </source>
</reference>
<evidence type="ECO:0000256" key="7">
    <source>
        <dbReference type="ARBA" id="ARBA00023136"/>
    </source>
</evidence>
<evidence type="ECO:0000256" key="2">
    <source>
        <dbReference type="ARBA" id="ARBA00005236"/>
    </source>
</evidence>
<keyword evidence="7 8" id="KW-0472">Membrane</keyword>
<name>A0A2D2AYF5_9CAUL</name>
<dbReference type="GO" id="GO:0098797">
    <property type="term" value="C:plasma membrane protein complex"/>
    <property type="evidence" value="ECO:0007669"/>
    <property type="project" value="TreeGrafter"/>
</dbReference>
<evidence type="ECO:0000313" key="11">
    <source>
        <dbReference type="EMBL" id="ATQ43049.1"/>
    </source>
</evidence>
<keyword evidence="3" id="KW-0813">Transport</keyword>
<organism evidence="11 12">
    <name type="scientific">Caulobacter mirabilis</name>
    <dbReference type="NCBI Taxonomy" id="69666"/>
    <lineage>
        <taxon>Bacteria</taxon>
        <taxon>Pseudomonadati</taxon>
        <taxon>Pseudomonadota</taxon>
        <taxon>Alphaproteobacteria</taxon>
        <taxon>Caulobacterales</taxon>
        <taxon>Caulobacteraceae</taxon>
        <taxon>Caulobacter</taxon>
    </lineage>
</organism>
<keyword evidence="12" id="KW-1185">Reference proteome</keyword>
<dbReference type="PANTHER" id="PTHR30489">
    <property type="entry name" value="LIPOPROTEIN-RELEASING SYSTEM TRANSMEMBRANE PROTEIN LOLE"/>
    <property type="match status" value="1"/>
</dbReference>
<evidence type="ECO:0000256" key="6">
    <source>
        <dbReference type="ARBA" id="ARBA00022989"/>
    </source>
</evidence>
<dbReference type="Pfam" id="PF02687">
    <property type="entry name" value="FtsX"/>
    <property type="match status" value="1"/>
</dbReference>
<accession>A0A2D2AYF5</accession>
<dbReference type="InterPro" id="IPR003838">
    <property type="entry name" value="ABC3_permease_C"/>
</dbReference>
<sequence>MSQAAATHGAPFGRWERAVAVRYLRARRKDAGVALMSVICFLAIMLAVFAQITVMSVMNGFRADLLDRMLGFNGHAYVLGDGLYGEEPAHIVERLLKVPQVTRATPMVEGQAMVMGPAQISGAMVRGISPSDLRKTDIIAKNIRRGSLDGFGQGEYGGDLILIGDRMAASLGVGPGDPITLISPSGASTAFGQSVSQKDYVIGGVFSVGMSEFDQLFIYMPLEQAQLFFGREGRVDKIEIMVKNPDKATSLRPALKAAAGPLVSVADWTQQNRSFFEALAVERVMVRLIMMVVVIMAALNIISCVVMMVKNKGRDIGILRTMGASQGAVLRIFMMAGVILGLAGSAVGLVLGVVFCANIEAIQQIVESVTGTQVFNADVYFLSHLPAKIEWHEVAIATGWSFAMSILATLWPAWRASRLDPVEALRYE</sequence>
<dbReference type="OrthoDB" id="9808461at2"/>
<protein>
    <submittedName>
        <fullName evidence="11">Lipoprotein-releasing system transmembrane subunit LolC</fullName>
    </submittedName>
</protein>
<dbReference type="EMBL" id="CP024201">
    <property type="protein sequence ID" value="ATQ43049.1"/>
    <property type="molecule type" value="Genomic_DNA"/>
</dbReference>
<proteinExistence type="inferred from homology"/>
<evidence type="ECO:0000256" key="5">
    <source>
        <dbReference type="ARBA" id="ARBA00022692"/>
    </source>
</evidence>
<evidence type="ECO:0000256" key="4">
    <source>
        <dbReference type="ARBA" id="ARBA00022475"/>
    </source>
</evidence>